<dbReference type="GO" id="GO:0005829">
    <property type="term" value="C:cytosol"/>
    <property type="evidence" value="ECO:0007669"/>
    <property type="project" value="TreeGrafter"/>
</dbReference>
<dbReference type="GO" id="GO:0006425">
    <property type="term" value="P:glutaminyl-tRNA aminoacylation"/>
    <property type="evidence" value="ECO:0007669"/>
    <property type="project" value="TreeGrafter"/>
</dbReference>
<comment type="caution">
    <text evidence="9">The sequence shown here is derived from an EMBL/GenBank/DDBJ whole genome shotgun (WGS) entry which is preliminary data.</text>
</comment>
<proteinExistence type="inferred from homology"/>
<organism evidence="9 10">
    <name type="scientific">Triparma laevis f. inornata</name>
    <dbReference type="NCBI Taxonomy" id="1714386"/>
    <lineage>
        <taxon>Eukaryota</taxon>
        <taxon>Sar</taxon>
        <taxon>Stramenopiles</taxon>
        <taxon>Ochrophyta</taxon>
        <taxon>Bolidophyceae</taxon>
        <taxon>Parmales</taxon>
        <taxon>Triparmaceae</taxon>
        <taxon>Triparma</taxon>
    </lineage>
</organism>
<keyword evidence="2 6" id="KW-0547">Nucleotide-binding</keyword>
<feature type="region of interest" description="Disordered" evidence="7">
    <location>
        <begin position="42"/>
        <end position="61"/>
    </location>
</feature>
<evidence type="ECO:0000256" key="6">
    <source>
        <dbReference type="RuleBase" id="RU363037"/>
    </source>
</evidence>
<evidence type="ECO:0000256" key="3">
    <source>
        <dbReference type="ARBA" id="ARBA00022840"/>
    </source>
</evidence>
<gene>
    <name evidence="9" type="ORF">TL16_g13419</name>
</gene>
<evidence type="ECO:0000256" key="2">
    <source>
        <dbReference type="ARBA" id="ARBA00022741"/>
    </source>
</evidence>
<dbReference type="InterPro" id="IPR014729">
    <property type="entry name" value="Rossmann-like_a/b/a_fold"/>
</dbReference>
<dbReference type="Gene3D" id="3.90.182.10">
    <property type="entry name" value="Toxin - Anthrax Protective Antigen,domain 1"/>
    <property type="match status" value="1"/>
</dbReference>
<keyword evidence="5 6" id="KW-0030">Aminoacyl-tRNA synthetase</keyword>
<keyword evidence="3 6" id="KW-0067">ATP-binding</keyword>
<dbReference type="PANTHER" id="PTHR43097">
    <property type="entry name" value="GLUTAMINE-TRNA LIGASE"/>
    <property type="match status" value="1"/>
</dbReference>
<reference evidence="10" key="1">
    <citation type="journal article" date="2023" name="Commun. Biol.">
        <title>Genome analysis of Parmales, the sister group of diatoms, reveals the evolutionary specialization of diatoms from phago-mixotrophs to photoautotrophs.</title>
        <authorList>
            <person name="Ban H."/>
            <person name="Sato S."/>
            <person name="Yoshikawa S."/>
            <person name="Yamada K."/>
            <person name="Nakamura Y."/>
            <person name="Ichinomiya M."/>
            <person name="Sato N."/>
            <person name="Blanc-Mathieu R."/>
            <person name="Endo H."/>
            <person name="Kuwata A."/>
            <person name="Ogata H."/>
        </authorList>
    </citation>
    <scope>NUCLEOTIDE SEQUENCE [LARGE SCALE GENOMIC DNA]</scope>
</reference>
<dbReference type="Gene3D" id="3.40.50.620">
    <property type="entry name" value="HUPs"/>
    <property type="match status" value="1"/>
</dbReference>
<feature type="domain" description="Glutamyl/glutaminyl-tRNA synthetase class Ib catalytic" evidence="8">
    <location>
        <begin position="138"/>
        <end position="165"/>
    </location>
</feature>
<feature type="non-terminal residue" evidence="9">
    <location>
        <position position="167"/>
    </location>
</feature>
<protein>
    <recommendedName>
        <fullName evidence="8">Glutamyl/glutaminyl-tRNA synthetase class Ib catalytic domain-containing protein</fullName>
    </recommendedName>
</protein>
<evidence type="ECO:0000256" key="1">
    <source>
        <dbReference type="ARBA" id="ARBA00022598"/>
    </source>
</evidence>
<dbReference type="PANTHER" id="PTHR43097:SF5">
    <property type="entry name" value="GLUTAMATE--TRNA LIGASE"/>
    <property type="match status" value="1"/>
</dbReference>
<evidence type="ECO:0000256" key="5">
    <source>
        <dbReference type="ARBA" id="ARBA00023146"/>
    </source>
</evidence>
<evidence type="ECO:0000313" key="9">
    <source>
        <dbReference type="EMBL" id="GMH98604.1"/>
    </source>
</evidence>
<evidence type="ECO:0000256" key="7">
    <source>
        <dbReference type="SAM" id="MobiDB-lite"/>
    </source>
</evidence>
<keyword evidence="4 6" id="KW-0648">Protein biosynthesis</keyword>
<dbReference type="InterPro" id="IPR020058">
    <property type="entry name" value="Glu/Gln-tRNA-synth_Ib_cat-dom"/>
</dbReference>
<dbReference type="AlphaFoldDB" id="A0A9W7C3N1"/>
<dbReference type="Pfam" id="PF00749">
    <property type="entry name" value="tRNA-synt_1c"/>
    <property type="match status" value="1"/>
</dbReference>
<dbReference type="Proteomes" id="UP001162640">
    <property type="component" value="Unassembled WGS sequence"/>
</dbReference>
<dbReference type="GO" id="GO:0005524">
    <property type="term" value="F:ATP binding"/>
    <property type="evidence" value="ECO:0007669"/>
    <property type="project" value="UniProtKB-KW"/>
</dbReference>
<evidence type="ECO:0000313" key="10">
    <source>
        <dbReference type="Proteomes" id="UP001162640"/>
    </source>
</evidence>
<sequence>ILADETDTYAFTITTDNLARLTIDGIVVIDAMNTKKEVNTGSISLTAGPPKHGQRRSAYDKLTGPKTYSKRVVYRALSPENSSAPYRSFLLPGKIFSLALLHPALPLTVPSKTTKTGVTYPTNFISKIIADRPDPTPVCMRFPPEPNGFLHIGHAKSICVNFGLNEQ</sequence>
<keyword evidence="1 6" id="KW-0436">Ligase</keyword>
<accession>A0A9W7C3N1</accession>
<dbReference type="SUPFAM" id="SSF52374">
    <property type="entry name" value="Nucleotidylyl transferase"/>
    <property type="match status" value="1"/>
</dbReference>
<comment type="similarity">
    <text evidence="6">Belongs to the class-I aminoacyl-tRNA synthetase family.</text>
</comment>
<name>A0A9W7C3N1_9STRA</name>
<feature type="non-terminal residue" evidence="9">
    <location>
        <position position="1"/>
    </location>
</feature>
<dbReference type="InterPro" id="IPR050132">
    <property type="entry name" value="Gln/Glu-tRNA_Ligase"/>
</dbReference>
<dbReference type="GO" id="GO:0004819">
    <property type="term" value="F:glutamine-tRNA ligase activity"/>
    <property type="evidence" value="ECO:0007669"/>
    <property type="project" value="TreeGrafter"/>
</dbReference>
<dbReference type="EMBL" id="BLQM01000880">
    <property type="protein sequence ID" value="GMH98604.1"/>
    <property type="molecule type" value="Genomic_DNA"/>
</dbReference>
<evidence type="ECO:0000256" key="4">
    <source>
        <dbReference type="ARBA" id="ARBA00022917"/>
    </source>
</evidence>
<evidence type="ECO:0000259" key="8">
    <source>
        <dbReference type="Pfam" id="PF00749"/>
    </source>
</evidence>
<dbReference type="SUPFAM" id="SSF56988">
    <property type="entry name" value="Anthrax protective antigen"/>
    <property type="match status" value="1"/>
</dbReference>